<name>A0ABP9B9R9_9SPHI</name>
<dbReference type="Gene3D" id="3.20.20.10">
    <property type="entry name" value="Alanine racemase"/>
    <property type="match status" value="1"/>
</dbReference>
<dbReference type="Pfam" id="PF08245">
    <property type="entry name" value="Mur_ligase_M"/>
    <property type="match status" value="1"/>
</dbReference>
<sequence>MDQGRYTIQEIASIIAADSEHLANDTSIIHTLCYDSRKISNPAHALFFALSGQRDGHQYIRDAYQQGIRHFVVKKDLFHKPFADQAKAFPQASFLQVNEPLQALQDLAAYHRKQFRYPIIAITGSNGKTIVKEWLYQLLSPDYRIIRSPKSYNSQLGVPLSLWQLDAQYNLAIIEAGISKTGEMAAIEAMVKPTIGIFTNLGPAHDEGFASQTVKAAEKWSLFKESELVVYSPSCVPQSIRIPGKRKFAWQWYTADTHHHNADLNVVEVLKLNDHTTQLKAFFQDKPIQLTIPFIDQASIENSISCWALLLALGYQTPTIAPRFQRLFPVNMRLTLKKGIHNCSVIDDSYSNDLSSLAIALDFLKQQQQHPNKTLILSDIPTEENDERGVYTRVASLLQDKHVNQLIGVGKALKRHADLFPHDAQFFETTEQLLQILPQLTLANQTILIKGARSFGFERVSNRLTLQTHETTLEINLNALEQNLNAYKRLLNKDTKLMVMVKAFSYGSGSFEIANLLQFNQVDYLTVAYVDEGITLRNHGIQLPIVVMSPGIDTFEQLIHYGLEPEIYSFPELQALIKLLAGLDRKAYPIHIKVDTGMHRLGFEPDKLDGLVEMLKQSPTVKVASVFSHLAASGDRRHDTFTKEQIQLFDTFASGLRDSLQYDFIRHLANTAAIVRFPEAQFDMVRLGIGLYGINETEDQSLLLQPVARLKTGITQIKSVKSEDTIGYNRKGKLPNGGKIATVKIGYADGYNRRFGNGVGHMMVNGQLAPIVGDICMDMCMLDITDIDAVEGDEVWVMGPEIPIEQLAKAIGTIPYEILTGISQRVRRIYYYE</sequence>
<dbReference type="InterPro" id="IPR036565">
    <property type="entry name" value="Mur-like_cat_sf"/>
</dbReference>
<dbReference type="RefSeq" id="WP_345231702.1">
    <property type="nucleotide sequence ID" value="NZ_BAABIQ010000032.1"/>
</dbReference>
<dbReference type="InterPro" id="IPR000821">
    <property type="entry name" value="Ala_racemase"/>
</dbReference>
<feature type="active site" description="Proton acceptor; specific for D-alanine" evidence="4">
    <location>
        <position position="502"/>
    </location>
</feature>
<evidence type="ECO:0000313" key="7">
    <source>
        <dbReference type="EMBL" id="GAA4792440.1"/>
    </source>
</evidence>
<protein>
    <recommendedName>
        <fullName evidence="4">Alanine racemase</fullName>
        <ecNumber evidence="4">5.1.1.1</ecNumber>
    </recommendedName>
</protein>
<evidence type="ECO:0000256" key="4">
    <source>
        <dbReference type="HAMAP-Rule" id="MF_01201"/>
    </source>
</evidence>
<feature type="coiled-coil region" evidence="5">
    <location>
        <begin position="470"/>
        <end position="497"/>
    </location>
</feature>
<reference evidence="8" key="1">
    <citation type="journal article" date="2019" name="Int. J. Syst. Evol. Microbiol.">
        <title>The Global Catalogue of Microorganisms (GCM) 10K type strain sequencing project: providing services to taxonomists for standard genome sequencing and annotation.</title>
        <authorList>
            <consortium name="The Broad Institute Genomics Platform"/>
            <consortium name="The Broad Institute Genome Sequencing Center for Infectious Disease"/>
            <person name="Wu L."/>
            <person name="Ma J."/>
        </authorList>
    </citation>
    <scope>NUCLEOTIDE SEQUENCE [LARGE SCALE GENOMIC DNA]</scope>
    <source>
        <strain evidence="8">JCM 18200</strain>
    </source>
</reference>
<evidence type="ECO:0000256" key="5">
    <source>
        <dbReference type="SAM" id="Coils"/>
    </source>
</evidence>
<comment type="catalytic activity">
    <reaction evidence="4">
        <text>L-alanine = D-alanine</text>
        <dbReference type="Rhea" id="RHEA:20249"/>
        <dbReference type="ChEBI" id="CHEBI:57416"/>
        <dbReference type="ChEBI" id="CHEBI:57972"/>
        <dbReference type="EC" id="5.1.1.1"/>
    </reaction>
</comment>
<dbReference type="InterPro" id="IPR009006">
    <property type="entry name" value="Ala_racemase/Decarboxylase_C"/>
</dbReference>
<dbReference type="PANTHER" id="PTHR30511:SF0">
    <property type="entry name" value="ALANINE RACEMASE, CATABOLIC-RELATED"/>
    <property type="match status" value="1"/>
</dbReference>
<dbReference type="SUPFAM" id="SSF50621">
    <property type="entry name" value="Alanine racemase C-terminal domain-like"/>
    <property type="match status" value="1"/>
</dbReference>
<dbReference type="InterPro" id="IPR013221">
    <property type="entry name" value="Mur_ligase_cen"/>
</dbReference>
<dbReference type="PANTHER" id="PTHR30511">
    <property type="entry name" value="ALANINE RACEMASE"/>
    <property type="match status" value="1"/>
</dbReference>
<keyword evidence="3 4" id="KW-0413">Isomerase</keyword>
<dbReference type="SUPFAM" id="SSF53244">
    <property type="entry name" value="MurD-like peptide ligases, peptide-binding domain"/>
    <property type="match status" value="1"/>
</dbReference>
<evidence type="ECO:0000259" key="6">
    <source>
        <dbReference type="SMART" id="SM01005"/>
    </source>
</evidence>
<keyword evidence="8" id="KW-1185">Reference proteome</keyword>
<dbReference type="InterPro" id="IPR029066">
    <property type="entry name" value="PLP-binding_barrel"/>
</dbReference>
<evidence type="ECO:0000256" key="1">
    <source>
        <dbReference type="ARBA" id="ARBA00001933"/>
    </source>
</evidence>
<proteinExistence type="inferred from homology"/>
<dbReference type="EC" id="5.1.1.1" evidence="4"/>
<organism evidence="7 8">
    <name type="scientific">Olivibacter ginsenosidimutans</name>
    <dbReference type="NCBI Taxonomy" id="1176537"/>
    <lineage>
        <taxon>Bacteria</taxon>
        <taxon>Pseudomonadati</taxon>
        <taxon>Bacteroidota</taxon>
        <taxon>Sphingobacteriia</taxon>
        <taxon>Sphingobacteriales</taxon>
        <taxon>Sphingobacteriaceae</taxon>
        <taxon>Olivibacter</taxon>
    </lineage>
</organism>
<dbReference type="EMBL" id="BAABIQ010000032">
    <property type="protein sequence ID" value="GAA4792440.1"/>
    <property type="molecule type" value="Genomic_DNA"/>
</dbReference>
<dbReference type="InterPro" id="IPR001608">
    <property type="entry name" value="Ala_racemase_N"/>
</dbReference>
<dbReference type="Proteomes" id="UP001501411">
    <property type="component" value="Unassembled WGS sequence"/>
</dbReference>
<evidence type="ECO:0000256" key="3">
    <source>
        <dbReference type="ARBA" id="ARBA00023235"/>
    </source>
</evidence>
<comment type="cofactor">
    <cofactor evidence="1 4">
        <name>pyridoxal 5'-phosphate</name>
        <dbReference type="ChEBI" id="CHEBI:597326"/>
    </cofactor>
</comment>
<dbReference type="Pfam" id="PF01168">
    <property type="entry name" value="Ala_racemase_N"/>
    <property type="match status" value="1"/>
</dbReference>
<keyword evidence="2 4" id="KW-0663">Pyridoxal phosphate</keyword>
<gene>
    <name evidence="7" type="ORF">GCM10023231_20730</name>
</gene>
<dbReference type="SMART" id="SM01005">
    <property type="entry name" value="Ala_racemase_C"/>
    <property type="match status" value="1"/>
</dbReference>
<feature type="domain" description="Alanine racemase C-terminal" evidence="6">
    <location>
        <begin position="707"/>
        <end position="831"/>
    </location>
</feature>
<keyword evidence="7" id="KW-0436">Ligase</keyword>
<dbReference type="Gene3D" id="3.90.190.20">
    <property type="entry name" value="Mur ligase, C-terminal domain"/>
    <property type="match status" value="1"/>
</dbReference>
<feature type="binding site" evidence="4">
    <location>
        <position position="777"/>
    </location>
    <ligand>
        <name>substrate</name>
    </ligand>
</feature>
<feature type="active site" description="Proton acceptor; specific for L-alanine" evidence="4">
    <location>
        <position position="728"/>
    </location>
</feature>
<dbReference type="SUPFAM" id="SSF63418">
    <property type="entry name" value="MurE/MurF N-terminal domain"/>
    <property type="match status" value="1"/>
</dbReference>
<comment type="function">
    <text evidence="4">Catalyzes the interconversion of L-alanine and D-alanine. May also act on other amino acids.</text>
</comment>
<comment type="caution">
    <text evidence="7">The sequence shown here is derived from an EMBL/GenBank/DDBJ whole genome shotgun (WGS) entry which is preliminary data.</text>
</comment>
<dbReference type="PRINTS" id="PR00992">
    <property type="entry name" value="ALARACEMASE"/>
</dbReference>
<comment type="similarity">
    <text evidence="4">Belongs to the alanine racemase family.</text>
</comment>
<keyword evidence="5" id="KW-0175">Coiled coil</keyword>
<dbReference type="SUPFAM" id="SSF53623">
    <property type="entry name" value="MurD-like peptide ligases, catalytic domain"/>
    <property type="match status" value="1"/>
</dbReference>
<dbReference type="NCBIfam" id="NF008897">
    <property type="entry name" value="PRK11930.1"/>
    <property type="match status" value="1"/>
</dbReference>
<dbReference type="SUPFAM" id="SSF51419">
    <property type="entry name" value="PLP-binding barrel"/>
    <property type="match status" value="1"/>
</dbReference>
<dbReference type="Gene3D" id="3.40.1390.10">
    <property type="entry name" value="MurE/MurF, N-terminal domain"/>
    <property type="match status" value="1"/>
</dbReference>
<dbReference type="NCBIfam" id="TIGR00492">
    <property type="entry name" value="alr"/>
    <property type="match status" value="1"/>
</dbReference>
<evidence type="ECO:0000313" key="8">
    <source>
        <dbReference type="Proteomes" id="UP001501411"/>
    </source>
</evidence>
<dbReference type="InterPro" id="IPR036615">
    <property type="entry name" value="Mur_ligase_C_dom_sf"/>
</dbReference>
<evidence type="ECO:0000256" key="2">
    <source>
        <dbReference type="ARBA" id="ARBA00022898"/>
    </source>
</evidence>
<dbReference type="HAMAP" id="MF_01201">
    <property type="entry name" value="Ala_racemase"/>
    <property type="match status" value="1"/>
</dbReference>
<feature type="modified residue" description="N6-(pyridoxal phosphate)lysine" evidence="4">
    <location>
        <position position="502"/>
    </location>
</feature>
<dbReference type="Gene3D" id="2.40.37.10">
    <property type="entry name" value="Lyase, Ornithine Decarboxylase, Chain A, domain 1"/>
    <property type="match status" value="1"/>
</dbReference>
<feature type="binding site" evidence="4">
    <location>
        <position position="600"/>
    </location>
    <ligand>
        <name>substrate</name>
    </ligand>
</feature>
<dbReference type="Pfam" id="PF00842">
    <property type="entry name" value="Ala_racemase_C"/>
    <property type="match status" value="1"/>
</dbReference>
<accession>A0ABP9B9R9</accession>
<dbReference type="Gene3D" id="3.40.1190.10">
    <property type="entry name" value="Mur-like, catalytic domain"/>
    <property type="match status" value="1"/>
</dbReference>
<dbReference type="InterPro" id="IPR035911">
    <property type="entry name" value="MurE/MurF_N"/>
</dbReference>
<comment type="pathway">
    <text evidence="4">Amino-acid biosynthesis; D-alanine biosynthesis; D-alanine from L-alanine: step 1/1.</text>
</comment>
<dbReference type="GO" id="GO:0016874">
    <property type="term" value="F:ligase activity"/>
    <property type="evidence" value="ECO:0007669"/>
    <property type="project" value="UniProtKB-KW"/>
</dbReference>
<dbReference type="CDD" id="cd00430">
    <property type="entry name" value="PLPDE_III_AR"/>
    <property type="match status" value="1"/>
</dbReference>
<dbReference type="InterPro" id="IPR011079">
    <property type="entry name" value="Ala_racemase_C"/>
</dbReference>